<evidence type="ECO:0008006" key="4">
    <source>
        <dbReference type="Google" id="ProtNLM"/>
    </source>
</evidence>
<dbReference type="AlphaFoldDB" id="A0A7Y0AH12"/>
<protein>
    <recommendedName>
        <fullName evidence="4">PH domain-containing protein</fullName>
    </recommendedName>
</protein>
<feature type="transmembrane region" description="Helical" evidence="1">
    <location>
        <begin position="190"/>
        <end position="210"/>
    </location>
</feature>
<dbReference type="RefSeq" id="WP_169532818.1">
    <property type="nucleotide sequence ID" value="NZ_JABBGH010000003.1"/>
</dbReference>
<evidence type="ECO:0000313" key="2">
    <source>
        <dbReference type="EMBL" id="NML67134.1"/>
    </source>
</evidence>
<evidence type="ECO:0000256" key="1">
    <source>
        <dbReference type="SAM" id="Phobius"/>
    </source>
</evidence>
<organism evidence="2 3">
    <name type="scientific">Hymenobacter polaris</name>
    <dbReference type="NCBI Taxonomy" id="2682546"/>
    <lineage>
        <taxon>Bacteria</taxon>
        <taxon>Pseudomonadati</taxon>
        <taxon>Bacteroidota</taxon>
        <taxon>Cytophagia</taxon>
        <taxon>Cytophagales</taxon>
        <taxon>Hymenobacteraceae</taxon>
        <taxon>Hymenobacter</taxon>
    </lineage>
</organism>
<accession>A0A7Y0AH12</accession>
<keyword evidence="1" id="KW-1133">Transmembrane helix</keyword>
<keyword evidence="1" id="KW-0812">Transmembrane</keyword>
<gene>
    <name evidence="2" type="ORF">HHL22_18165</name>
</gene>
<proteinExistence type="predicted"/>
<keyword evidence="1" id="KW-0472">Membrane</keyword>
<comment type="caution">
    <text evidence="2">The sequence shown here is derived from an EMBL/GenBank/DDBJ whole genome shotgun (WGS) entry which is preliminary data.</text>
</comment>
<evidence type="ECO:0000313" key="3">
    <source>
        <dbReference type="Proteomes" id="UP000559626"/>
    </source>
</evidence>
<reference evidence="2 3" key="1">
    <citation type="submission" date="2020-04" db="EMBL/GenBank/DDBJ databases">
        <title>Hymenobacter polaris sp. nov., isolated from Arctic soil.</title>
        <authorList>
            <person name="Dahal R.H."/>
        </authorList>
    </citation>
    <scope>NUCLEOTIDE SEQUENCE [LARGE SCALE GENOMIC DNA]</scope>
    <source>
        <strain evidence="2 3">RP-2-7</strain>
    </source>
</reference>
<feature type="transmembrane region" description="Helical" evidence="1">
    <location>
        <begin position="27"/>
        <end position="44"/>
    </location>
</feature>
<keyword evidence="3" id="KW-1185">Reference proteome</keyword>
<sequence length="235" mass="25584">MPTHSPAALAARPGLRSLVVRNPRSQLAAWLFGLGLLLVPLAALQAAQGSYQRATTAGLLSLGLLLLTTRQITRRNPPMLLTSDREGLHLAPLGHRAQGQPAETIPLASIQAYQYWLRLLRWRVFAQGHLRLELADGRVLHLADRPGTHPDDPTGTVRLDAVVRRLARRKTGPVRRPLFFQTRPAHVLRWGSWGAIAIGGVLLGLGYPAGLLPLLGGLGYGASYYLWHDADEPAA</sequence>
<dbReference type="EMBL" id="JABBGH010000003">
    <property type="protein sequence ID" value="NML67134.1"/>
    <property type="molecule type" value="Genomic_DNA"/>
</dbReference>
<name>A0A7Y0AH12_9BACT</name>
<dbReference type="Proteomes" id="UP000559626">
    <property type="component" value="Unassembled WGS sequence"/>
</dbReference>